<dbReference type="InterPro" id="IPR044638">
    <property type="entry name" value="ALDH7A1-like"/>
</dbReference>
<evidence type="ECO:0000313" key="12">
    <source>
        <dbReference type="Proteomes" id="UP000239997"/>
    </source>
</evidence>
<dbReference type="InterPro" id="IPR016162">
    <property type="entry name" value="Ald_DH_N"/>
</dbReference>
<evidence type="ECO:0000313" key="10">
    <source>
        <dbReference type="EMBL" id="PRX15091.1"/>
    </source>
</evidence>
<evidence type="ECO:0000256" key="2">
    <source>
        <dbReference type="ARBA" id="ARBA00011881"/>
    </source>
</evidence>
<dbReference type="EMBL" id="PVNA01000001">
    <property type="protein sequence ID" value="PRX15091.1"/>
    <property type="molecule type" value="Genomic_DNA"/>
</dbReference>
<dbReference type="InterPro" id="IPR016163">
    <property type="entry name" value="Ald_DH_C"/>
</dbReference>
<name>A0A084JTH6_NONUL</name>
<keyword evidence="12" id="KW-1185">Reference proteome</keyword>
<dbReference type="RefSeq" id="WP_036585230.1">
    <property type="nucleotide sequence ID" value="NZ_JPJI01000032.1"/>
</dbReference>
<organism evidence="9 11">
    <name type="scientific">Nonlabens ulvanivorans</name>
    <name type="common">Persicivirga ulvanivorans</name>
    <dbReference type="NCBI Taxonomy" id="906888"/>
    <lineage>
        <taxon>Bacteria</taxon>
        <taxon>Pseudomonadati</taxon>
        <taxon>Bacteroidota</taxon>
        <taxon>Flavobacteriia</taxon>
        <taxon>Flavobacteriales</taxon>
        <taxon>Flavobacteriaceae</taxon>
        <taxon>Nonlabens</taxon>
    </lineage>
</organism>
<evidence type="ECO:0000256" key="3">
    <source>
        <dbReference type="ARBA" id="ARBA00023002"/>
    </source>
</evidence>
<dbReference type="Proteomes" id="UP000239997">
    <property type="component" value="Unassembled WGS sequence"/>
</dbReference>
<dbReference type="InterPro" id="IPR016161">
    <property type="entry name" value="Ald_DH/histidinol_DH"/>
</dbReference>
<evidence type="ECO:0000256" key="5">
    <source>
        <dbReference type="ARBA" id="ARBA00024226"/>
    </source>
</evidence>
<evidence type="ECO:0000313" key="11">
    <source>
        <dbReference type="Proteomes" id="UP000028531"/>
    </source>
</evidence>
<keyword evidence="4" id="KW-0520">NAD</keyword>
<evidence type="ECO:0000256" key="4">
    <source>
        <dbReference type="ARBA" id="ARBA00023027"/>
    </source>
</evidence>
<evidence type="ECO:0000259" key="8">
    <source>
        <dbReference type="Pfam" id="PF00171"/>
    </source>
</evidence>
<proteinExistence type="inferred from homology"/>
<dbReference type="Proteomes" id="UP000028531">
    <property type="component" value="Unassembled WGS sequence"/>
</dbReference>
<comment type="caution">
    <text evidence="9">The sequence shown here is derived from an EMBL/GenBank/DDBJ whole genome shotgun (WGS) entry which is preliminary data.</text>
</comment>
<dbReference type="GO" id="GO:0004029">
    <property type="term" value="F:aldehyde dehydrogenase (NAD+) activity"/>
    <property type="evidence" value="ECO:0007669"/>
    <property type="project" value="UniProtKB-EC"/>
</dbReference>
<comment type="similarity">
    <text evidence="1 7">Belongs to the aldehyde dehydrogenase family.</text>
</comment>
<evidence type="ECO:0000256" key="1">
    <source>
        <dbReference type="ARBA" id="ARBA00009986"/>
    </source>
</evidence>
<dbReference type="InterPro" id="IPR029510">
    <property type="entry name" value="Ald_DH_CS_GLU"/>
</dbReference>
<dbReference type="PROSITE" id="PS00687">
    <property type="entry name" value="ALDEHYDE_DEHYDR_GLU"/>
    <property type="match status" value="1"/>
</dbReference>
<sequence length="517" mass="55466">MSNIANSFGMDEALKQLGIKDVNHGTSTGSDNFGSGPEISSYSPVDGQLIGKVTTTTQADYDKVMDKAQAAFISFRAMPAPQRGEIVRQFGNKLRDLKEPLGKLVSYEMGKSLQEGYGEVQEMIDICDFAVGLSRQLNGQVIPSERPRHVMREQWHPIGIVGIISAFNFPVAVWAWNTALAWICGDVCVWKASEKAPLCSVACQNIIADILKENDLPEGISCIINGDYKVGEMMTTDSRIPLISATGSTRMGRIVGATVAQRFGKSLLELGGNNAIIITPTADLKVVVPGAVFGAVGTCGQRCTSTRRLIIHESVYDKVRDAIVGAYGQLTIGNPLDEKNHIGPLIDKDSVNTYLAAIEKAKAEGGNVLVDGGILEGEGYESGCYVKPAIIEAENHFEIVQHETFAPILYLMKYSGDVENAIGKQNGVAQGLSSAIMTNEMKEAEKFLSFAGSDCGIANVNIGTSGAEIGGAFGGEKETGGGRESGSDAWKVYMRRQTNTVNYSDELPLAQGIKFDL</sequence>
<feature type="domain" description="Aldehyde dehydrogenase" evidence="8">
    <location>
        <begin position="37"/>
        <end position="498"/>
    </location>
</feature>
<dbReference type="FunFam" id="3.40.309.10:FF:000018">
    <property type="entry name" value="Alpha-aminoadipic semialdehyde dehydrogenase"/>
    <property type="match status" value="1"/>
</dbReference>
<dbReference type="InterPro" id="IPR015590">
    <property type="entry name" value="Aldehyde_DH_dom"/>
</dbReference>
<gene>
    <name evidence="9" type="ORF">IL45_08900</name>
    <name evidence="10" type="ORF">LY02_00304</name>
</gene>
<dbReference type="Pfam" id="PF00171">
    <property type="entry name" value="Aldedh"/>
    <property type="match status" value="1"/>
</dbReference>
<comment type="subunit">
    <text evidence="2">Homotetramer.</text>
</comment>
<dbReference type="Gene3D" id="3.40.605.10">
    <property type="entry name" value="Aldehyde Dehydrogenase, Chain A, domain 1"/>
    <property type="match status" value="1"/>
</dbReference>
<evidence type="ECO:0000256" key="7">
    <source>
        <dbReference type="RuleBase" id="RU003345"/>
    </source>
</evidence>
<dbReference type="SUPFAM" id="SSF53720">
    <property type="entry name" value="ALDH-like"/>
    <property type="match status" value="1"/>
</dbReference>
<dbReference type="OrthoDB" id="9762913at2"/>
<keyword evidence="3 7" id="KW-0560">Oxidoreductase</keyword>
<dbReference type="EMBL" id="JPJI01000032">
    <property type="protein sequence ID" value="KEZ92260.1"/>
    <property type="molecule type" value="Genomic_DNA"/>
</dbReference>
<evidence type="ECO:0000313" key="9">
    <source>
        <dbReference type="EMBL" id="KEZ92260.1"/>
    </source>
</evidence>
<dbReference type="CDD" id="cd07130">
    <property type="entry name" value="ALDH_F7_AASADH"/>
    <property type="match status" value="1"/>
</dbReference>
<dbReference type="Gene3D" id="3.40.309.10">
    <property type="entry name" value="Aldehyde Dehydrogenase, Chain A, domain 2"/>
    <property type="match status" value="1"/>
</dbReference>
<feature type="active site" evidence="6">
    <location>
        <position position="269"/>
    </location>
</feature>
<accession>A0A084JTH6</accession>
<reference evidence="9 11" key="1">
    <citation type="submission" date="2014-07" db="EMBL/GenBank/DDBJ databases">
        <title>Draft genome sequence of Nonlabens ulvanivorans, an ulvan degrading bacterium.</title>
        <authorList>
            <person name="Kopel M."/>
            <person name="Helbert W."/>
            <person name="Henrissat B."/>
            <person name="Doniger T."/>
            <person name="Banin E."/>
        </authorList>
    </citation>
    <scope>NUCLEOTIDE SEQUENCE [LARGE SCALE GENOMIC DNA]</scope>
    <source>
        <strain evidence="9 11">PLR</strain>
    </source>
</reference>
<protein>
    <recommendedName>
        <fullName evidence="5">aldehyde dehydrogenase (NAD(+))</fullName>
        <ecNumber evidence="5">1.2.1.3</ecNumber>
    </recommendedName>
</protein>
<evidence type="ECO:0000256" key="6">
    <source>
        <dbReference type="PROSITE-ProRule" id="PRU10007"/>
    </source>
</evidence>
<dbReference type="PANTHER" id="PTHR43521:SF1">
    <property type="entry name" value="ALPHA-AMINOADIPIC SEMIALDEHYDE DEHYDROGENASE"/>
    <property type="match status" value="1"/>
</dbReference>
<reference evidence="10 12" key="2">
    <citation type="submission" date="2018-03" db="EMBL/GenBank/DDBJ databases">
        <title>Genomic Encyclopedia of Archaeal and Bacterial Type Strains, Phase II (KMG-II): from individual species to whole genera.</title>
        <authorList>
            <person name="Goeker M."/>
        </authorList>
    </citation>
    <scope>NUCLEOTIDE SEQUENCE [LARGE SCALE GENOMIC DNA]</scope>
    <source>
        <strain evidence="10 12">DSM 22727</strain>
    </source>
</reference>
<dbReference type="PANTHER" id="PTHR43521">
    <property type="entry name" value="ALPHA-AMINOADIPIC SEMIALDEHYDE DEHYDROGENASE"/>
    <property type="match status" value="1"/>
</dbReference>
<dbReference type="AlphaFoldDB" id="A0A084JTH6"/>
<dbReference type="EC" id="1.2.1.3" evidence="5"/>